<accession>A0A5J9UK92</accession>
<comment type="caution">
    <text evidence="1">The sequence shown here is derived from an EMBL/GenBank/DDBJ whole genome shotgun (WGS) entry which is preliminary data.</text>
</comment>
<keyword evidence="2" id="KW-1185">Reference proteome</keyword>
<protein>
    <submittedName>
        <fullName evidence="1">Uncharacterized protein</fullName>
    </submittedName>
</protein>
<sequence>MRRPPQRSTAPVAPGDDPAVRALPSVLLPGISPLRSAVAGLRATPLPCQRLHDELQWSSPWRFVLPVSLVTLSSAVSDWDFRFCRFPGSESQDYRSCILAMFFISR</sequence>
<evidence type="ECO:0000313" key="2">
    <source>
        <dbReference type="Proteomes" id="UP000324897"/>
    </source>
</evidence>
<reference evidence="1 2" key="1">
    <citation type="journal article" date="2019" name="Sci. Rep.">
        <title>A high-quality genome of Eragrostis curvula grass provides insights into Poaceae evolution and supports new strategies to enhance forage quality.</title>
        <authorList>
            <person name="Carballo J."/>
            <person name="Santos B.A.C.M."/>
            <person name="Zappacosta D."/>
            <person name="Garbus I."/>
            <person name="Selva J.P."/>
            <person name="Gallo C.A."/>
            <person name="Diaz A."/>
            <person name="Albertini E."/>
            <person name="Caccamo M."/>
            <person name="Echenique V."/>
        </authorList>
    </citation>
    <scope>NUCLEOTIDE SEQUENCE [LARGE SCALE GENOMIC DNA]</scope>
    <source>
        <strain evidence="2">cv. Victoria</strain>
        <tissue evidence="1">Leaf</tissue>
    </source>
</reference>
<dbReference type="AlphaFoldDB" id="A0A5J9UK92"/>
<dbReference type="Proteomes" id="UP000324897">
    <property type="component" value="Chromosome 2"/>
</dbReference>
<proteinExistence type="predicted"/>
<evidence type="ECO:0000313" key="1">
    <source>
        <dbReference type="EMBL" id="TVU24132.1"/>
    </source>
</evidence>
<name>A0A5J9UK92_9POAL</name>
<dbReference type="Gramene" id="TVU24132">
    <property type="protein sequence ID" value="TVU24132"/>
    <property type="gene ID" value="EJB05_26531"/>
</dbReference>
<organism evidence="1 2">
    <name type="scientific">Eragrostis curvula</name>
    <name type="common">weeping love grass</name>
    <dbReference type="NCBI Taxonomy" id="38414"/>
    <lineage>
        <taxon>Eukaryota</taxon>
        <taxon>Viridiplantae</taxon>
        <taxon>Streptophyta</taxon>
        <taxon>Embryophyta</taxon>
        <taxon>Tracheophyta</taxon>
        <taxon>Spermatophyta</taxon>
        <taxon>Magnoliopsida</taxon>
        <taxon>Liliopsida</taxon>
        <taxon>Poales</taxon>
        <taxon>Poaceae</taxon>
        <taxon>PACMAD clade</taxon>
        <taxon>Chloridoideae</taxon>
        <taxon>Eragrostideae</taxon>
        <taxon>Eragrostidinae</taxon>
        <taxon>Eragrostis</taxon>
    </lineage>
</organism>
<gene>
    <name evidence="1" type="ORF">EJB05_26531</name>
</gene>
<dbReference type="EMBL" id="RWGY01000013">
    <property type="protein sequence ID" value="TVU24132.1"/>
    <property type="molecule type" value="Genomic_DNA"/>
</dbReference>